<dbReference type="Gene3D" id="2.40.10.220">
    <property type="entry name" value="predicted glycosyltransferase like domains"/>
    <property type="match status" value="1"/>
</dbReference>
<feature type="domain" description="HAMP" evidence="7">
    <location>
        <begin position="346"/>
        <end position="401"/>
    </location>
</feature>
<feature type="transmembrane region" description="Helical" evidence="5">
    <location>
        <begin position="322"/>
        <end position="344"/>
    </location>
</feature>
<dbReference type="GO" id="GO:0016020">
    <property type="term" value="C:membrane"/>
    <property type="evidence" value="ECO:0007669"/>
    <property type="project" value="UniProtKB-SubCell"/>
</dbReference>
<dbReference type="Pfam" id="PF07238">
    <property type="entry name" value="PilZ"/>
    <property type="match status" value="1"/>
</dbReference>
<dbReference type="GO" id="GO:0035438">
    <property type="term" value="F:cyclic-di-GMP binding"/>
    <property type="evidence" value="ECO:0007669"/>
    <property type="project" value="InterPro"/>
</dbReference>
<dbReference type="SMART" id="SM00304">
    <property type="entry name" value="HAMP"/>
    <property type="match status" value="1"/>
</dbReference>
<dbReference type="SUPFAM" id="SSF58104">
    <property type="entry name" value="Methyl-accepting chemotaxis protein (MCP) signaling domain"/>
    <property type="match status" value="1"/>
</dbReference>
<dbReference type="InterPro" id="IPR003660">
    <property type="entry name" value="HAMP_dom"/>
</dbReference>
<comment type="subcellular location">
    <subcellularLocation>
        <location evidence="1">Membrane</location>
    </subcellularLocation>
</comment>
<dbReference type="CDD" id="cd06225">
    <property type="entry name" value="HAMP"/>
    <property type="match status" value="1"/>
</dbReference>
<evidence type="ECO:0000256" key="5">
    <source>
        <dbReference type="SAM" id="Phobius"/>
    </source>
</evidence>
<dbReference type="Proteomes" id="UP000076587">
    <property type="component" value="Unassembled WGS sequence"/>
</dbReference>
<keyword evidence="5" id="KW-0472">Membrane</keyword>
<dbReference type="Pfam" id="PF00672">
    <property type="entry name" value="HAMP"/>
    <property type="match status" value="1"/>
</dbReference>
<keyword evidence="2 4" id="KW-0807">Transducer</keyword>
<dbReference type="Gene3D" id="1.10.287.950">
    <property type="entry name" value="Methyl-accepting chemotaxis protein"/>
    <property type="match status" value="1"/>
</dbReference>
<dbReference type="Gene3D" id="6.10.340.10">
    <property type="match status" value="1"/>
</dbReference>
<evidence type="ECO:0000256" key="2">
    <source>
        <dbReference type="ARBA" id="ARBA00023224"/>
    </source>
</evidence>
<evidence type="ECO:0000256" key="4">
    <source>
        <dbReference type="PROSITE-ProRule" id="PRU00284"/>
    </source>
</evidence>
<evidence type="ECO:0000259" key="7">
    <source>
        <dbReference type="PROSITE" id="PS50885"/>
    </source>
</evidence>
<comment type="caution">
    <text evidence="8">The sequence shown here is derived from an EMBL/GenBank/DDBJ whole genome shotgun (WGS) entry which is preliminary data.</text>
</comment>
<dbReference type="OrthoDB" id="5731264at2"/>
<evidence type="ECO:0000313" key="8">
    <source>
        <dbReference type="EMBL" id="KZN50999.1"/>
    </source>
</evidence>
<dbReference type="Pfam" id="PF00015">
    <property type="entry name" value="MCPsignal"/>
    <property type="match status" value="1"/>
</dbReference>
<dbReference type="RefSeq" id="WP_063376297.1">
    <property type="nucleotide sequence ID" value="NZ_AUXT01000113.1"/>
</dbReference>
<dbReference type="PANTHER" id="PTHR32089:SF112">
    <property type="entry name" value="LYSOZYME-LIKE PROTEIN-RELATED"/>
    <property type="match status" value="1"/>
</dbReference>
<keyword evidence="5" id="KW-1133">Transmembrane helix</keyword>
<evidence type="ECO:0000259" key="6">
    <source>
        <dbReference type="PROSITE" id="PS50111"/>
    </source>
</evidence>
<evidence type="ECO:0000256" key="1">
    <source>
        <dbReference type="ARBA" id="ARBA00004370"/>
    </source>
</evidence>
<dbReference type="InterPro" id="IPR009875">
    <property type="entry name" value="PilZ_domain"/>
</dbReference>
<comment type="similarity">
    <text evidence="3">Belongs to the methyl-accepting chemotaxis (MCP) protein family.</text>
</comment>
<dbReference type="AlphaFoldDB" id="A0A167ENE8"/>
<dbReference type="PROSITE" id="PS50885">
    <property type="entry name" value="HAMP"/>
    <property type="match status" value="1"/>
</dbReference>
<dbReference type="PROSITE" id="PS50111">
    <property type="entry name" value="CHEMOTAXIS_TRANSDUC_2"/>
    <property type="match status" value="1"/>
</dbReference>
<evidence type="ECO:0000256" key="3">
    <source>
        <dbReference type="ARBA" id="ARBA00029447"/>
    </source>
</evidence>
<organism evidence="8 9">
    <name type="scientific">Pseudoalteromonas luteoviolacea NCIMB 1942</name>
    <dbReference type="NCBI Taxonomy" id="1365253"/>
    <lineage>
        <taxon>Bacteria</taxon>
        <taxon>Pseudomonadati</taxon>
        <taxon>Pseudomonadota</taxon>
        <taxon>Gammaproteobacteria</taxon>
        <taxon>Alteromonadales</taxon>
        <taxon>Pseudoalteromonadaceae</taxon>
        <taxon>Pseudoalteromonas</taxon>
    </lineage>
</organism>
<protein>
    <recommendedName>
        <fullName evidence="10">Methyl-accepting chemotaxis protein</fullName>
    </recommendedName>
</protein>
<gene>
    <name evidence="8" type="ORF">N482_06205</name>
</gene>
<proteinExistence type="inferred from homology"/>
<dbReference type="InterPro" id="IPR004089">
    <property type="entry name" value="MCPsignal_dom"/>
</dbReference>
<dbReference type="GO" id="GO:0006935">
    <property type="term" value="P:chemotaxis"/>
    <property type="evidence" value="ECO:0007669"/>
    <property type="project" value="UniProtKB-ARBA"/>
</dbReference>
<dbReference type="PANTHER" id="PTHR32089">
    <property type="entry name" value="METHYL-ACCEPTING CHEMOTAXIS PROTEIN MCPB"/>
    <property type="match status" value="1"/>
</dbReference>
<reference evidence="8 9" key="1">
    <citation type="submission" date="2013-07" db="EMBL/GenBank/DDBJ databases">
        <title>Comparative Genomic and Metabolomic Analysis of Twelve Strains of Pseudoalteromonas luteoviolacea.</title>
        <authorList>
            <person name="Vynne N.G."/>
            <person name="Mansson M."/>
            <person name="Gram L."/>
        </authorList>
    </citation>
    <scope>NUCLEOTIDE SEQUENCE [LARGE SCALE GENOMIC DNA]</scope>
    <source>
        <strain evidence="8 9">NCIMB 1942</strain>
    </source>
</reference>
<accession>A0A167ENE8</accession>
<feature type="domain" description="Methyl-accepting transducer" evidence="6">
    <location>
        <begin position="406"/>
        <end position="642"/>
    </location>
</feature>
<dbReference type="PATRIC" id="fig|1365253.3.peg.1466"/>
<keyword evidence="5" id="KW-0812">Transmembrane</keyword>
<dbReference type="EMBL" id="AUXT01000113">
    <property type="protein sequence ID" value="KZN50999.1"/>
    <property type="molecule type" value="Genomic_DNA"/>
</dbReference>
<name>A0A167ENE8_9GAMM</name>
<dbReference type="SUPFAM" id="SSF141371">
    <property type="entry name" value="PilZ domain-like"/>
    <property type="match status" value="1"/>
</dbReference>
<dbReference type="SMART" id="SM00283">
    <property type="entry name" value="MA"/>
    <property type="match status" value="1"/>
</dbReference>
<evidence type="ECO:0008006" key="10">
    <source>
        <dbReference type="Google" id="ProtNLM"/>
    </source>
</evidence>
<dbReference type="GO" id="GO:0007165">
    <property type="term" value="P:signal transduction"/>
    <property type="evidence" value="ECO:0007669"/>
    <property type="project" value="UniProtKB-KW"/>
</dbReference>
<evidence type="ECO:0000313" key="9">
    <source>
        <dbReference type="Proteomes" id="UP000076587"/>
    </source>
</evidence>
<sequence length="805" mass="90040">MMISRFVPGIAAQMLLAFGVITSLGIFSNFFVYLSTGTLAQNFTQVSSVSIPLVNVNSDLKMNILDSLIALEEQIITGSNETAKKNAIVERNAAWKDIENGFETLAQFARETGFDEVRLNRIKEHLQELKHEQRVTSDIANTLDNEPAVKLLVTEAIPLAESMVALLAQMIEIEREEDVDEDRFELFKLLVDSEINFATAISELRAFLLTREQKNIDGFDQAWFQNSDAFVSILDEYEDLFTDEQLAYWNDYSEEREKLAPITILAFEKQASEESNFANNHLRKVIKPLTATIFNELQAMNQHVTDVTKQGIDDTQNALSNMFIVLAISSTLTIIIAGTISVIFSNKLKNRVQSLLARAKNISVGDFQTQTDYFVIRSNDELNQLSESFNHMTLSLSSTISTVRRQSRQVGHSAHQVAAIATEISTVAKNENSSYSEVMRVIESFMDLLIESGQAIEQSQVVLEQAKAQADTGIQAVNSNLDEMNKTVDVVTLASEGVEELKTASEEIESVTDAISTVADQTALIALNAAIEAARAGEQGRGFAVVADEVRSLAQRTANSTDEIRNVISQLTNKVGDVIRLMTDIIHQVDVSKTRSDESGQALRAMTTTIEGIIDANDQIAHRSDEQSNQMLEMQIKLQHLFSSLQQNAEKAQMVSMIGGDLYQTSELVNSLMDGFHFDEDDDLVQKKQEKRRSVRLEAKVKITISQDDNDYSTITRELSCVGCGIQLSKQLNQDLDIDSAVMLVLYLPKNNYKEYMDQSPMKITARVVRKDDKNTEYTYYGIEFSATGPDQEDTLSELYEFFDQ</sequence>